<evidence type="ECO:0000313" key="2">
    <source>
        <dbReference type="Proteomes" id="UP000284366"/>
    </source>
</evidence>
<dbReference type="RefSeq" id="WP_118047623.1">
    <property type="nucleotide sequence ID" value="NZ_CATWVR010000004.1"/>
</dbReference>
<accession>A0A412XYF3</accession>
<dbReference type="InterPro" id="IPR008727">
    <property type="entry name" value="PAAR_motif"/>
</dbReference>
<gene>
    <name evidence="1" type="ORF">DWW09_15065</name>
</gene>
<dbReference type="CDD" id="cd14738">
    <property type="entry name" value="PAAR_2"/>
    <property type="match status" value="1"/>
</dbReference>
<reference evidence="1 2" key="1">
    <citation type="submission" date="2018-08" db="EMBL/GenBank/DDBJ databases">
        <title>A genome reference for cultivated species of the human gut microbiota.</title>
        <authorList>
            <person name="Zou Y."/>
            <person name="Xue W."/>
            <person name="Luo G."/>
        </authorList>
    </citation>
    <scope>NUCLEOTIDE SEQUENCE [LARGE SCALE GENOMIC DNA]</scope>
    <source>
        <strain evidence="1 2">AF14-27</strain>
    </source>
</reference>
<proteinExistence type="predicted"/>
<dbReference type="AlphaFoldDB" id="A0A412XYF3"/>
<name>A0A412XYF3_9BACE</name>
<comment type="caution">
    <text evidence="1">The sequence shown here is derived from an EMBL/GenBank/DDBJ whole genome shotgun (WGS) entry which is preliminary data.</text>
</comment>
<sequence length="100" mass="9798">MPPAARITDMHTCPMQTPAFPSPIPHVGGPVVGPGVPNVLIGKMPAAVVGDMCVCAGPPDTIIKGSATVMIGGKPAARMGDSTAHGGSIVNGCPTVMIGG</sequence>
<dbReference type="Proteomes" id="UP000284366">
    <property type="component" value="Unassembled WGS sequence"/>
</dbReference>
<dbReference type="Pfam" id="PF05488">
    <property type="entry name" value="PAAR_motif"/>
    <property type="match status" value="1"/>
</dbReference>
<dbReference type="EMBL" id="QRZG01000031">
    <property type="protein sequence ID" value="RGV50215.1"/>
    <property type="molecule type" value="Genomic_DNA"/>
</dbReference>
<dbReference type="Gene3D" id="2.60.200.60">
    <property type="match status" value="2"/>
</dbReference>
<protein>
    <submittedName>
        <fullName evidence="1">Type VI secretion protein</fullName>
    </submittedName>
</protein>
<evidence type="ECO:0000313" key="1">
    <source>
        <dbReference type="EMBL" id="RGV50215.1"/>
    </source>
</evidence>
<organism evidence="1 2">
    <name type="scientific">Bacteroides clarus</name>
    <dbReference type="NCBI Taxonomy" id="626929"/>
    <lineage>
        <taxon>Bacteria</taxon>
        <taxon>Pseudomonadati</taxon>
        <taxon>Bacteroidota</taxon>
        <taxon>Bacteroidia</taxon>
        <taxon>Bacteroidales</taxon>
        <taxon>Bacteroidaceae</taxon>
        <taxon>Bacteroides</taxon>
    </lineage>
</organism>